<sequence>MNTKAHLGPTLKQHQRNTAYRFSDYIPDGDGEFAVCIGFVIIIINFTFSSTLSNPKSYIGSFINLVSNYKSFLRHLNPHGLALGLQNVICYGTENNNDNGFQVPPYVVLKKTQIKKLIVTLPSSFTHYGYGCLAREATLSKRSPHATTQPLPFIYSSFNHNGAKRRKKAPLLISNGELNKPQDTTDSDASSVNESLSEVLNIALPQYSGSGLYDICLVVNTLIIKLLLHTLPPPSSCLLLKIDEGLDLEELTNNFKQYELWGGPQENNNLDDVNTIDGSSYVISRSPFDPIGRPCNPFGPIERPLPHLPSSCELADLGFV</sequence>
<dbReference type="Pfam" id="PF12701">
    <property type="entry name" value="LSM14"/>
    <property type="match status" value="1"/>
</dbReference>
<dbReference type="AlphaFoldDB" id="A0A816RDG0"/>
<feature type="domain" description="Lsm14-like N-terminal" evidence="1">
    <location>
        <begin position="58"/>
        <end position="119"/>
    </location>
</feature>
<dbReference type="InterPro" id="IPR025609">
    <property type="entry name" value="Lsm14-like_N"/>
</dbReference>
<dbReference type="Gene3D" id="2.30.30.100">
    <property type="match status" value="1"/>
</dbReference>
<dbReference type="SUPFAM" id="SSF50182">
    <property type="entry name" value="Sm-like ribonucleoproteins"/>
    <property type="match status" value="1"/>
</dbReference>
<dbReference type="Proteomes" id="UP001295469">
    <property type="component" value="Chromosome C01"/>
</dbReference>
<name>A0A816RDG0_BRANA</name>
<dbReference type="InterPro" id="IPR010920">
    <property type="entry name" value="LSM_dom_sf"/>
</dbReference>
<dbReference type="EMBL" id="HG994365">
    <property type="protein sequence ID" value="CAF2069818.1"/>
    <property type="molecule type" value="Genomic_DNA"/>
</dbReference>
<accession>A0A816RDG0</accession>
<reference evidence="2" key="1">
    <citation type="submission" date="2021-01" db="EMBL/GenBank/DDBJ databases">
        <authorList>
            <consortium name="Genoscope - CEA"/>
            <person name="William W."/>
        </authorList>
    </citation>
    <scope>NUCLEOTIDE SEQUENCE</scope>
</reference>
<gene>
    <name evidence="2" type="ORF">DARMORV10_C01P13280.1</name>
</gene>
<organism evidence="2">
    <name type="scientific">Brassica napus</name>
    <name type="common">Rape</name>
    <dbReference type="NCBI Taxonomy" id="3708"/>
    <lineage>
        <taxon>Eukaryota</taxon>
        <taxon>Viridiplantae</taxon>
        <taxon>Streptophyta</taxon>
        <taxon>Embryophyta</taxon>
        <taxon>Tracheophyta</taxon>
        <taxon>Spermatophyta</taxon>
        <taxon>Magnoliopsida</taxon>
        <taxon>eudicotyledons</taxon>
        <taxon>Gunneridae</taxon>
        <taxon>Pentapetalae</taxon>
        <taxon>rosids</taxon>
        <taxon>malvids</taxon>
        <taxon>Brassicales</taxon>
        <taxon>Brassicaceae</taxon>
        <taxon>Brassiceae</taxon>
        <taxon>Brassica</taxon>
    </lineage>
</organism>
<evidence type="ECO:0000259" key="1">
    <source>
        <dbReference type="Pfam" id="PF12701"/>
    </source>
</evidence>
<proteinExistence type="predicted"/>
<protein>
    <submittedName>
        <fullName evidence="2">(rape) hypothetical protein</fullName>
    </submittedName>
</protein>
<evidence type="ECO:0000313" key="2">
    <source>
        <dbReference type="EMBL" id="CAF2069818.1"/>
    </source>
</evidence>